<dbReference type="InterPro" id="IPR051531">
    <property type="entry name" value="N-acetyltransferase"/>
</dbReference>
<sequence length="175" mass="19842">MTELHTSRLLLRPARPDDAPCFALGVSDFAVARWLTPLPFPFTLAMANDWLRLAPQNGPDKSMFIIDLPGRGLIGCVALTSEMGFWIARPHWGKGYASEAARAVIDWHFSTSNQSHISASAHHDNRVSLRVKARLGFEEVGRDMRFSQALQHNVPHVLTRLTRERWMEREERPCA</sequence>
<dbReference type="Gene3D" id="3.40.630.30">
    <property type="match status" value="1"/>
</dbReference>
<evidence type="ECO:0000259" key="1">
    <source>
        <dbReference type="PROSITE" id="PS51186"/>
    </source>
</evidence>
<accession>A0A7W6IMU7</accession>
<dbReference type="InterPro" id="IPR000182">
    <property type="entry name" value="GNAT_dom"/>
</dbReference>
<evidence type="ECO:0000313" key="2">
    <source>
        <dbReference type="EMBL" id="MBB4052504.1"/>
    </source>
</evidence>
<dbReference type="PANTHER" id="PTHR43792">
    <property type="entry name" value="GNAT FAMILY, PUTATIVE (AFU_ORTHOLOGUE AFUA_3G00765)-RELATED-RELATED"/>
    <property type="match status" value="1"/>
</dbReference>
<organism evidence="2 3">
    <name type="scientific">Devosia subaequoris</name>
    <dbReference type="NCBI Taxonomy" id="395930"/>
    <lineage>
        <taxon>Bacteria</taxon>
        <taxon>Pseudomonadati</taxon>
        <taxon>Pseudomonadota</taxon>
        <taxon>Alphaproteobacteria</taxon>
        <taxon>Hyphomicrobiales</taxon>
        <taxon>Devosiaceae</taxon>
        <taxon>Devosia</taxon>
    </lineage>
</organism>
<dbReference type="Pfam" id="PF13302">
    <property type="entry name" value="Acetyltransf_3"/>
    <property type="match status" value="1"/>
</dbReference>
<name>A0A7W6IMU7_9HYPH</name>
<dbReference type="RefSeq" id="WP_183311201.1">
    <property type="nucleotide sequence ID" value="NZ_JACIEW010000004.1"/>
</dbReference>
<proteinExistence type="predicted"/>
<dbReference type="GO" id="GO:0016747">
    <property type="term" value="F:acyltransferase activity, transferring groups other than amino-acyl groups"/>
    <property type="evidence" value="ECO:0007669"/>
    <property type="project" value="InterPro"/>
</dbReference>
<protein>
    <submittedName>
        <fullName evidence="2">RimJ/RimL family protein N-acetyltransferase</fullName>
    </submittedName>
</protein>
<dbReference type="PROSITE" id="PS51186">
    <property type="entry name" value="GNAT"/>
    <property type="match status" value="1"/>
</dbReference>
<dbReference type="InterPro" id="IPR016181">
    <property type="entry name" value="Acyl_CoA_acyltransferase"/>
</dbReference>
<dbReference type="AlphaFoldDB" id="A0A7W6IMU7"/>
<reference evidence="2 3" key="1">
    <citation type="submission" date="2020-08" db="EMBL/GenBank/DDBJ databases">
        <title>Genomic Encyclopedia of Type Strains, Phase IV (KMG-IV): sequencing the most valuable type-strain genomes for metagenomic binning, comparative biology and taxonomic classification.</title>
        <authorList>
            <person name="Goeker M."/>
        </authorList>
    </citation>
    <scope>NUCLEOTIDE SEQUENCE [LARGE SCALE GENOMIC DNA]</scope>
    <source>
        <strain evidence="2 3">DSM 23447</strain>
    </source>
</reference>
<gene>
    <name evidence="2" type="ORF">GGR20_002147</name>
</gene>
<dbReference type="Proteomes" id="UP000547011">
    <property type="component" value="Unassembled WGS sequence"/>
</dbReference>
<comment type="caution">
    <text evidence="2">The sequence shown here is derived from an EMBL/GenBank/DDBJ whole genome shotgun (WGS) entry which is preliminary data.</text>
</comment>
<keyword evidence="3" id="KW-1185">Reference proteome</keyword>
<feature type="domain" description="N-acetyltransferase" evidence="1">
    <location>
        <begin position="9"/>
        <end position="164"/>
    </location>
</feature>
<keyword evidence="2" id="KW-0808">Transferase</keyword>
<dbReference type="EMBL" id="JACIEW010000004">
    <property type="protein sequence ID" value="MBB4052504.1"/>
    <property type="molecule type" value="Genomic_DNA"/>
</dbReference>
<evidence type="ECO:0000313" key="3">
    <source>
        <dbReference type="Proteomes" id="UP000547011"/>
    </source>
</evidence>
<dbReference type="SUPFAM" id="SSF55729">
    <property type="entry name" value="Acyl-CoA N-acyltransferases (Nat)"/>
    <property type="match status" value="1"/>
</dbReference>